<evidence type="ECO:0000313" key="4">
    <source>
        <dbReference type="Proteomes" id="UP001214854"/>
    </source>
</evidence>
<reference evidence="3 4" key="1">
    <citation type="submission" date="2023-01" db="EMBL/GenBank/DDBJ databases">
        <title>Novel species of the genus Asticcacaulis isolated from rivers.</title>
        <authorList>
            <person name="Lu H."/>
        </authorList>
    </citation>
    <scope>NUCLEOTIDE SEQUENCE [LARGE SCALE GENOMIC DNA]</scope>
    <source>
        <strain evidence="3 4">BYS171W</strain>
    </source>
</reference>
<sequence>MTEVALITGGTRGIGLAIGLALARGGAQVILTHRWGSDDPQTVVNIFTAEGLLVPEIVEADVGEDGDTEALMAHIDRRFGRLDIFVSNACVAARADGLASLAPRDLTKTLQRSAWPLIAYIDSALARFGRVPRVSIGVSSDGAQHFYPGYDYVAAAKSVLEALIAAEAPRILAGGGRIFGLSTRQVDTDSMRRMFDADTINFLLDEFKDYALDARVMGDATVELCSGRLDALNGQVLFIDKGAAFLDNTISILPPLLHKLMERA</sequence>
<comment type="caution">
    <text evidence="3">The sequence shown here is derived from an EMBL/GenBank/DDBJ whole genome shotgun (WGS) entry which is preliminary data.</text>
</comment>
<protein>
    <submittedName>
        <fullName evidence="3">SDR family oxidoreductase</fullName>
    </submittedName>
</protein>
<dbReference type="InterPro" id="IPR002347">
    <property type="entry name" value="SDR_fam"/>
</dbReference>
<dbReference type="Pfam" id="PF13561">
    <property type="entry name" value="adh_short_C2"/>
    <property type="match status" value="1"/>
</dbReference>
<dbReference type="PRINTS" id="PR00081">
    <property type="entry name" value="GDHRDH"/>
</dbReference>
<dbReference type="Proteomes" id="UP001214854">
    <property type="component" value="Unassembled WGS sequence"/>
</dbReference>
<dbReference type="InterPro" id="IPR036291">
    <property type="entry name" value="NAD(P)-bd_dom_sf"/>
</dbReference>
<dbReference type="PANTHER" id="PTHR43008:SF4">
    <property type="entry name" value="CHAIN DEHYDROGENASE, PUTATIVE (AFU_ORTHOLOGUE AFUA_4G08710)-RELATED"/>
    <property type="match status" value="1"/>
</dbReference>
<dbReference type="SUPFAM" id="SSF51735">
    <property type="entry name" value="NAD(P)-binding Rossmann-fold domains"/>
    <property type="match status" value="1"/>
</dbReference>
<dbReference type="EMBL" id="JAQQKX010000008">
    <property type="protein sequence ID" value="MDC7683742.1"/>
    <property type="molecule type" value="Genomic_DNA"/>
</dbReference>
<dbReference type="RefSeq" id="WP_272748207.1">
    <property type="nucleotide sequence ID" value="NZ_JAQQKX010000008.1"/>
</dbReference>
<accession>A0ABT5HUI1</accession>
<name>A0ABT5HUI1_9CAUL</name>
<dbReference type="Gene3D" id="3.40.50.720">
    <property type="entry name" value="NAD(P)-binding Rossmann-like Domain"/>
    <property type="match status" value="1"/>
</dbReference>
<evidence type="ECO:0000313" key="3">
    <source>
        <dbReference type="EMBL" id="MDC7683742.1"/>
    </source>
</evidence>
<evidence type="ECO:0000256" key="2">
    <source>
        <dbReference type="ARBA" id="ARBA00023002"/>
    </source>
</evidence>
<gene>
    <name evidence="3" type="ORF">PQU92_10675</name>
</gene>
<organism evidence="3 4">
    <name type="scientific">Asticcacaulis aquaticus</name>
    <dbReference type="NCBI Taxonomy" id="2984212"/>
    <lineage>
        <taxon>Bacteria</taxon>
        <taxon>Pseudomonadati</taxon>
        <taxon>Pseudomonadota</taxon>
        <taxon>Alphaproteobacteria</taxon>
        <taxon>Caulobacterales</taxon>
        <taxon>Caulobacteraceae</taxon>
        <taxon>Asticcacaulis</taxon>
    </lineage>
</organism>
<keyword evidence="4" id="KW-1185">Reference proteome</keyword>
<proteinExistence type="inferred from homology"/>
<dbReference type="PANTHER" id="PTHR43008">
    <property type="entry name" value="BENZIL REDUCTASE"/>
    <property type="match status" value="1"/>
</dbReference>
<keyword evidence="2" id="KW-0560">Oxidoreductase</keyword>
<evidence type="ECO:0000256" key="1">
    <source>
        <dbReference type="ARBA" id="ARBA00006484"/>
    </source>
</evidence>
<comment type="similarity">
    <text evidence="1">Belongs to the short-chain dehydrogenases/reductases (SDR) family.</text>
</comment>